<dbReference type="SUPFAM" id="SSF160631">
    <property type="entry name" value="SMI1/KNR4-like"/>
    <property type="match status" value="1"/>
</dbReference>
<name>A0ABU1ZNS4_9BURK</name>
<dbReference type="Proteomes" id="UP001268089">
    <property type="component" value="Unassembled WGS sequence"/>
</dbReference>
<keyword evidence="2" id="KW-1185">Reference proteome</keyword>
<organism evidence="1 2">
    <name type="scientific">Rhodoferax saidenbachensis</name>
    <dbReference type="NCBI Taxonomy" id="1484693"/>
    <lineage>
        <taxon>Bacteria</taxon>
        <taxon>Pseudomonadati</taxon>
        <taxon>Pseudomonadota</taxon>
        <taxon>Betaproteobacteria</taxon>
        <taxon>Burkholderiales</taxon>
        <taxon>Comamonadaceae</taxon>
        <taxon>Rhodoferax</taxon>
    </lineage>
</organism>
<protein>
    <recommendedName>
        <fullName evidence="3">SMI1/KNR4 family protein</fullName>
    </recommendedName>
</protein>
<evidence type="ECO:0008006" key="3">
    <source>
        <dbReference type="Google" id="ProtNLM"/>
    </source>
</evidence>
<evidence type="ECO:0000313" key="1">
    <source>
        <dbReference type="EMBL" id="MDR7307194.1"/>
    </source>
</evidence>
<comment type="caution">
    <text evidence="1">The sequence shown here is derived from an EMBL/GenBank/DDBJ whole genome shotgun (WGS) entry which is preliminary data.</text>
</comment>
<accession>A0ABU1ZNS4</accession>
<dbReference type="RefSeq" id="WP_310343236.1">
    <property type="nucleotide sequence ID" value="NZ_JAVDXO010000005.1"/>
</dbReference>
<gene>
    <name evidence="1" type="ORF">J2X15_002481</name>
</gene>
<proteinExistence type="predicted"/>
<sequence>MFPFYWHQFVDNHQLAGKSACLSEEVDLSTLGADMRFLTEAQSINESTNFWPGLGVSKDGYVPVAWCSIGSGDYYYINTNDGQDGPLYRVYHDAVGPDGYKTEDAVAKVLNHYEELLRHVES</sequence>
<dbReference type="EMBL" id="JAVDXO010000005">
    <property type="protein sequence ID" value="MDR7307194.1"/>
    <property type="molecule type" value="Genomic_DNA"/>
</dbReference>
<dbReference type="InterPro" id="IPR037883">
    <property type="entry name" value="Knr4/Smi1-like_sf"/>
</dbReference>
<reference evidence="1 2" key="1">
    <citation type="submission" date="2023-07" db="EMBL/GenBank/DDBJ databases">
        <title>Sorghum-associated microbial communities from plants grown in Nebraska, USA.</title>
        <authorList>
            <person name="Schachtman D."/>
        </authorList>
    </citation>
    <scope>NUCLEOTIDE SEQUENCE [LARGE SCALE GENOMIC DNA]</scope>
    <source>
        <strain evidence="1 2">BE308</strain>
    </source>
</reference>
<evidence type="ECO:0000313" key="2">
    <source>
        <dbReference type="Proteomes" id="UP001268089"/>
    </source>
</evidence>